<dbReference type="PANTHER" id="PTHR43861:SF1">
    <property type="entry name" value="TRANS-ACONITATE 2-METHYLTRANSFERASE"/>
    <property type="match status" value="1"/>
</dbReference>
<organism evidence="4 5">
    <name type="scientific">Comamonas guangdongensis</name>
    <dbReference type="NCBI Taxonomy" id="510515"/>
    <lineage>
        <taxon>Bacteria</taxon>
        <taxon>Pseudomonadati</taxon>
        <taxon>Pseudomonadota</taxon>
        <taxon>Betaproteobacteria</taxon>
        <taxon>Burkholderiales</taxon>
        <taxon>Comamonadaceae</taxon>
        <taxon>Comamonas</taxon>
    </lineage>
</organism>
<reference evidence="4 5" key="1">
    <citation type="journal article" date="2013" name="Int. J. Syst. Evol. Microbiol.">
        <title>Comamonas guangdongensis sp. nov., isolated from subterranean forest sediment, and emended description of the genus Comamonas.</title>
        <authorList>
            <person name="Zhang J."/>
            <person name="Wang Y."/>
            <person name="Zhou S."/>
            <person name="Wu C."/>
            <person name="He J."/>
            <person name="Li F."/>
        </authorList>
    </citation>
    <scope>NUCLEOTIDE SEQUENCE [LARGE SCALE GENOMIC DNA]</scope>
    <source>
        <strain evidence="4 5">CCTCC AB2011133</strain>
    </source>
</reference>
<dbReference type="SUPFAM" id="SSF53335">
    <property type="entry name" value="S-adenosyl-L-methionine-dependent methyltransferases"/>
    <property type="match status" value="1"/>
</dbReference>
<evidence type="ECO:0000256" key="2">
    <source>
        <dbReference type="ARBA" id="ARBA00022679"/>
    </source>
</evidence>
<dbReference type="Proteomes" id="UP001561046">
    <property type="component" value="Unassembled WGS sequence"/>
</dbReference>
<dbReference type="InterPro" id="IPR041698">
    <property type="entry name" value="Methyltransf_25"/>
</dbReference>
<dbReference type="Pfam" id="PF13649">
    <property type="entry name" value="Methyltransf_25"/>
    <property type="match status" value="1"/>
</dbReference>
<sequence length="212" mass="22812">MTIPLYLIALFIAVGLAWRLVSRRHALPCPAWLRWMVELDNPFAASNKAAFIVAQLQIEPGMQVLDAGCGPGRVTLPLARAVGPQGRVLALDLQPAMLELVRTKAEAEGLDQVRTQAAALGQGQLAPGQHDRAVIAAVLGEIPDRRAALADLFHSLKPGGLLAVAELVFDPHFQPRSSVEKLAHSVGFQSHGFHGHKAAYLLVLQRPVAEMP</sequence>
<dbReference type="GO" id="GO:0008168">
    <property type="term" value="F:methyltransferase activity"/>
    <property type="evidence" value="ECO:0007669"/>
    <property type="project" value="UniProtKB-KW"/>
</dbReference>
<feature type="domain" description="Methyltransferase" evidence="3">
    <location>
        <begin position="64"/>
        <end position="160"/>
    </location>
</feature>
<evidence type="ECO:0000256" key="1">
    <source>
        <dbReference type="ARBA" id="ARBA00022603"/>
    </source>
</evidence>
<evidence type="ECO:0000259" key="3">
    <source>
        <dbReference type="Pfam" id="PF13649"/>
    </source>
</evidence>
<dbReference type="GO" id="GO:0032259">
    <property type="term" value="P:methylation"/>
    <property type="evidence" value="ECO:0007669"/>
    <property type="project" value="UniProtKB-KW"/>
</dbReference>
<dbReference type="CDD" id="cd02440">
    <property type="entry name" value="AdoMet_MTases"/>
    <property type="match status" value="1"/>
</dbReference>
<keyword evidence="1 4" id="KW-0489">Methyltransferase</keyword>
<dbReference type="InterPro" id="IPR029063">
    <property type="entry name" value="SAM-dependent_MTases_sf"/>
</dbReference>
<comment type="caution">
    <text evidence="4">The sequence shown here is derived from an EMBL/GenBank/DDBJ whole genome shotgun (WGS) entry which is preliminary data.</text>
</comment>
<protein>
    <submittedName>
        <fullName evidence="4">Class I SAM-dependent methyltransferase</fullName>
        <ecNumber evidence="4">2.1.1.-</ecNumber>
    </submittedName>
</protein>
<dbReference type="PANTHER" id="PTHR43861">
    <property type="entry name" value="TRANS-ACONITATE 2-METHYLTRANSFERASE-RELATED"/>
    <property type="match status" value="1"/>
</dbReference>
<evidence type="ECO:0000313" key="5">
    <source>
        <dbReference type="Proteomes" id="UP001561046"/>
    </source>
</evidence>
<keyword evidence="5" id="KW-1185">Reference proteome</keyword>
<name>A0ABV3ZYA9_9BURK</name>
<dbReference type="EC" id="2.1.1.-" evidence="4"/>
<dbReference type="EMBL" id="JBFYGN010000020">
    <property type="protein sequence ID" value="MEX8194375.1"/>
    <property type="molecule type" value="Genomic_DNA"/>
</dbReference>
<evidence type="ECO:0000313" key="4">
    <source>
        <dbReference type="EMBL" id="MEX8194375.1"/>
    </source>
</evidence>
<proteinExistence type="predicted"/>
<dbReference type="Gene3D" id="3.40.50.150">
    <property type="entry name" value="Vaccinia Virus protein VP39"/>
    <property type="match status" value="1"/>
</dbReference>
<keyword evidence="2 4" id="KW-0808">Transferase</keyword>
<accession>A0ABV3ZYA9</accession>
<gene>
    <name evidence="4" type="ORF">AB6724_16200</name>
</gene>
<dbReference type="RefSeq" id="WP_369339559.1">
    <property type="nucleotide sequence ID" value="NZ_JBFYGN010000020.1"/>
</dbReference>